<protein>
    <submittedName>
        <fullName evidence="1">Transferase</fullName>
    </submittedName>
</protein>
<keyword evidence="1" id="KW-0808">Transferase</keyword>
<organism evidence="1 2">
    <name type="scientific">Desulfobacter postgatei</name>
    <dbReference type="NCBI Taxonomy" id="2293"/>
    <lineage>
        <taxon>Bacteria</taxon>
        <taxon>Pseudomonadati</taxon>
        <taxon>Thermodesulfobacteriota</taxon>
        <taxon>Desulfobacteria</taxon>
        <taxon>Desulfobacterales</taxon>
        <taxon>Desulfobacteraceae</taxon>
        <taxon>Desulfobacter</taxon>
    </lineage>
</organism>
<dbReference type="Gene3D" id="2.160.10.10">
    <property type="entry name" value="Hexapeptide repeat proteins"/>
    <property type="match status" value="2"/>
</dbReference>
<gene>
    <name evidence="1" type="ORF">CSA25_04010</name>
</gene>
<dbReference type="InterPro" id="IPR011004">
    <property type="entry name" value="Trimer_LpxA-like_sf"/>
</dbReference>
<dbReference type="InterPro" id="IPR040730">
    <property type="entry name" value="Hexapep_loop"/>
</dbReference>
<reference evidence="1 2" key="1">
    <citation type="submission" date="2017-10" db="EMBL/GenBank/DDBJ databases">
        <title>Novel microbial diversity and functional potential in the marine mammal oral microbiome.</title>
        <authorList>
            <person name="Dudek N.K."/>
            <person name="Sun C.L."/>
            <person name="Burstein D."/>
            <person name="Kantor R.S."/>
            <person name="Aliaga Goltsman D.S."/>
            <person name="Bik E.M."/>
            <person name="Thomas B.C."/>
            <person name="Banfield J.F."/>
            <person name="Relman D.A."/>
        </authorList>
    </citation>
    <scope>NUCLEOTIDE SEQUENCE [LARGE SCALE GENOMIC DNA]</scope>
    <source>
        <strain evidence="1">DOLJORAL78_47_202</strain>
    </source>
</reference>
<dbReference type="SUPFAM" id="SSF51161">
    <property type="entry name" value="Trimeric LpxA-like enzymes"/>
    <property type="match status" value="1"/>
</dbReference>
<dbReference type="Pfam" id="PF18776">
    <property type="entry name" value="Hexapep_loop"/>
    <property type="match status" value="1"/>
</dbReference>
<proteinExistence type="predicted"/>
<dbReference type="GO" id="GO:0016740">
    <property type="term" value="F:transferase activity"/>
    <property type="evidence" value="ECO:0007669"/>
    <property type="project" value="UniProtKB-KW"/>
</dbReference>
<accession>A0A2G6MRG4</accession>
<dbReference type="AlphaFoldDB" id="A0A2G6MRG4"/>
<sequence length="471" mass="53091">MSQLQQLSDRIISRVNVNLEEFEFDTAPFVRNALDHEKMLEFYAFYGITSLHPLYFNFKNSNIAGSYFLGKCYVERSAIYKSDVRGDELKRKGDVIKSAKDIPLVEDEMIFILDSLLYKTLVHSNSHNPESPELFIIRNTISAHYVNIHGSTLEGCFLGAFATVDLMNLHSCIVGEFSYVQVGELFHRKIDPGTVWIKSPHFEFKYKFKNSILDNFVGVNEAHQPRGAIYDFVRVRDQDFEKLFEVMHLKPFEVPDTSAVNRYARIKGKTRIGQNVLVAQRAFLHNATMGDGSNAQENSYIIDSVLEGNCITAHGGKIINADVGQECFVGFNAFLNGGPEARIQIGEGCIIMPHTIINPSMQIQIPSEHLVWGYIESQEDLAMNTISLDALAEVRESITIGKMTFSGKGSVFIGSFKDRLKHILLDNGALYKNGENRGHAQDDQNISYNIIQPYQTGERKGLSLVPIKNNE</sequence>
<evidence type="ECO:0000313" key="1">
    <source>
        <dbReference type="EMBL" id="PIE62683.1"/>
    </source>
</evidence>
<dbReference type="Proteomes" id="UP000231203">
    <property type="component" value="Unassembled WGS sequence"/>
</dbReference>
<evidence type="ECO:0000313" key="2">
    <source>
        <dbReference type="Proteomes" id="UP000231203"/>
    </source>
</evidence>
<name>A0A2G6MRG4_9BACT</name>
<comment type="caution">
    <text evidence="1">The sequence shown here is derived from an EMBL/GenBank/DDBJ whole genome shotgun (WGS) entry which is preliminary data.</text>
</comment>
<dbReference type="EMBL" id="PDTI01000034">
    <property type="protein sequence ID" value="PIE62683.1"/>
    <property type="molecule type" value="Genomic_DNA"/>
</dbReference>